<accession>A0A8J5UD48</accession>
<dbReference type="AlphaFoldDB" id="A0A8J5UD48"/>
<organism evidence="1 2">
    <name type="scientific">Fusarium oxysporum f. sp. rapae</name>
    <dbReference type="NCBI Taxonomy" id="485398"/>
    <lineage>
        <taxon>Eukaryota</taxon>
        <taxon>Fungi</taxon>
        <taxon>Dikarya</taxon>
        <taxon>Ascomycota</taxon>
        <taxon>Pezizomycotina</taxon>
        <taxon>Sordariomycetes</taxon>
        <taxon>Hypocreomycetidae</taxon>
        <taxon>Hypocreales</taxon>
        <taxon>Nectriaceae</taxon>
        <taxon>Fusarium</taxon>
        <taxon>Fusarium oxysporum species complex</taxon>
    </lineage>
</organism>
<comment type="caution">
    <text evidence="1">The sequence shown here is derived from an EMBL/GenBank/DDBJ whole genome shotgun (WGS) entry which is preliminary data.</text>
</comment>
<dbReference type="Proteomes" id="UP000694050">
    <property type="component" value="Unassembled WGS sequence"/>
</dbReference>
<name>A0A8J5UD48_FUSOX</name>
<evidence type="ECO:0000313" key="2">
    <source>
        <dbReference type="Proteomes" id="UP000694050"/>
    </source>
</evidence>
<protein>
    <submittedName>
        <fullName evidence="1">Uncharacterized protein</fullName>
    </submittedName>
</protein>
<sequence length="283" mass="32740">MKPVKTQGVESLVELNSILILNVDRWGASYLRNILAHGSPHITTKQGNKTLPTELWLDILDLAELYVDKNTYKLIYGIEISLKSTNGNRTEPTLICNVLEEWKECGELTNGDLVNVYEKCLKDPAYEIDPENDRVEENLEPFFTITKAAREDAFTIPVSHLRFQGDFLFHDIEVPDMIARLENGMCSLCINSCSVDIYLYDPRENASFFRGAVLSHGNCCHDTICPLCLGADYAYEYLDVMYGKCEDRWSDDEEEEEEDTEEEKMAKERFRKRLRERYRELGY</sequence>
<gene>
    <name evidence="1" type="ORF">Forpe1208_v005702</name>
</gene>
<evidence type="ECO:0000313" key="1">
    <source>
        <dbReference type="EMBL" id="KAG7415942.1"/>
    </source>
</evidence>
<dbReference type="EMBL" id="JAELUQ010000004">
    <property type="protein sequence ID" value="KAG7415942.1"/>
    <property type="molecule type" value="Genomic_DNA"/>
</dbReference>
<proteinExistence type="predicted"/>
<reference evidence="1" key="1">
    <citation type="submission" date="2021-04" db="EMBL/GenBank/DDBJ databases">
        <title>First draft genome resource for Brassicaceae pathogens Fusarium oxysporum f. sp. raphani and Fusarium oxysporum f. sp. rapae.</title>
        <authorList>
            <person name="Asai S."/>
        </authorList>
    </citation>
    <scope>NUCLEOTIDE SEQUENCE</scope>
    <source>
        <strain evidence="1">Tf1208</strain>
    </source>
</reference>